<name>A0A4S8KU06_DENBC</name>
<accession>A0A4S8KU06</accession>
<gene>
    <name evidence="2" type="ORF">K435DRAFT_845491</name>
</gene>
<feature type="transmembrane region" description="Helical" evidence="1">
    <location>
        <begin position="101"/>
        <end position="122"/>
    </location>
</feature>
<keyword evidence="1" id="KW-1133">Transmembrane helix</keyword>
<organism evidence="2 3">
    <name type="scientific">Dendrothele bispora (strain CBS 962.96)</name>
    <dbReference type="NCBI Taxonomy" id="1314807"/>
    <lineage>
        <taxon>Eukaryota</taxon>
        <taxon>Fungi</taxon>
        <taxon>Dikarya</taxon>
        <taxon>Basidiomycota</taxon>
        <taxon>Agaricomycotina</taxon>
        <taxon>Agaricomycetes</taxon>
        <taxon>Agaricomycetidae</taxon>
        <taxon>Agaricales</taxon>
        <taxon>Agaricales incertae sedis</taxon>
        <taxon>Dendrothele</taxon>
    </lineage>
</organism>
<reference evidence="2 3" key="1">
    <citation type="journal article" date="2019" name="Nat. Ecol. Evol.">
        <title>Megaphylogeny resolves global patterns of mushroom evolution.</title>
        <authorList>
            <person name="Varga T."/>
            <person name="Krizsan K."/>
            <person name="Foldi C."/>
            <person name="Dima B."/>
            <person name="Sanchez-Garcia M."/>
            <person name="Sanchez-Ramirez S."/>
            <person name="Szollosi G.J."/>
            <person name="Szarkandi J.G."/>
            <person name="Papp V."/>
            <person name="Albert L."/>
            <person name="Andreopoulos W."/>
            <person name="Angelini C."/>
            <person name="Antonin V."/>
            <person name="Barry K.W."/>
            <person name="Bougher N.L."/>
            <person name="Buchanan P."/>
            <person name="Buyck B."/>
            <person name="Bense V."/>
            <person name="Catcheside P."/>
            <person name="Chovatia M."/>
            <person name="Cooper J."/>
            <person name="Damon W."/>
            <person name="Desjardin D."/>
            <person name="Finy P."/>
            <person name="Geml J."/>
            <person name="Haridas S."/>
            <person name="Hughes K."/>
            <person name="Justo A."/>
            <person name="Karasinski D."/>
            <person name="Kautmanova I."/>
            <person name="Kiss B."/>
            <person name="Kocsube S."/>
            <person name="Kotiranta H."/>
            <person name="LaButti K.M."/>
            <person name="Lechner B.E."/>
            <person name="Liimatainen K."/>
            <person name="Lipzen A."/>
            <person name="Lukacs Z."/>
            <person name="Mihaltcheva S."/>
            <person name="Morgado L.N."/>
            <person name="Niskanen T."/>
            <person name="Noordeloos M.E."/>
            <person name="Ohm R.A."/>
            <person name="Ortiz-Santana B."/>
            <person name="Ovrebo C."/>
            <person name="Racz N."/>
            <person name="Riley R."/>
            <person name="Savchenko A."/>
            <person name="Shiryaev A."/>
            <person name="Soop K."/>
            <person name="Spirin V."/>
            <person name="Szebenyi C."/>
            <person name="Tomsovsky M."/>
            <person name="Tulloss R.E."/>
            <person name="Uehling J."/>
            <person name="Grigoriev I.V."/>
            <person name="Vagvolgyi C."/>
            <person name="Papp T."/>
            <person name="Martin F.M."/>
            <person name="Miettinen O."/>
            <person name="Hibbett D.S."/>
            <person name="Nagy L.G."/>
        </authorList>
    </citation>
    <scope>NUCLEOTIDE SEQUENCE [LARGE SCALE GENOMIC DNA]</scope>
    <source>
        <strain evidence="2 3">CBS 962.96</strain>
    </source>
</reference>
<dbReference type="AlphaFoldDB" id="A0A4S8KU06"/>
<feature type="transmembrane region" description="Helical" evidence="1">
    <location>
        <begin position="25"/>
        <end position="43"/>
    </location>
</feature>
<keyword evidence="3" id="KW-1185">Reference proteome</keyword>
<evidence type="ECO:0000256" key="1">
    <source>
        <dbReference type="SAM" id="Phobius"/>
    </source>
</evidence>
<evidence type="ECO:0000313" key="2">
    <source>
        <dbReference type="EMBL" id="THU79352.1"/>
    </source>
</evidence>
<feature type="transmembrane region" description="Helical" evidence="1">
    <location>
        <begin position="236"/>
        <end position="253"/>
    </location>
</feature>
<feature type="transmembrane region" description="Helical" evidence="1">
    <location>
        <begin position="178"/>
        <end position="200"/>
    </location>
</feature>
<keyword evidence="1" id="KW-0472">Membrane</keyword>
<protein>
    <submittedName>
        <fullName evidence="2">Uncharacterized protein</fullName>
    </submittedName>
</protein>
<dbReference type="OrthoDB" id="3248740at2759"/>
<feature type="transmembrane region" description="Helical" evidence="1">
    <location>
        <begin position="134"/>
        <end position="157"/>
    </location>
</feature>
<evidence type="ECO:0000313" key="3">
    <source>
        <dbReference type="Proteomes" id="UP000297245"/>
    </source>
</evidence>
<dbReference type="Proteomes" id="UP000297245">
    <property type="component" value="Unassembled WGS sequence"/>
</dbReference>
<dbReference type="EMBL" id="ML180037">
    <property type="protein sequence ID" value="THU79352.1"/>
    <property type="molecule type" value="Genomic_DNA"/>
</dbReference>
<proteinExistence type="predicted"/>
<sequence>MSNSSNVCQAVSDDELEQMATIMKWIWVYLGAVVIETAFWVHIQRTIIWATDLAILRVHGVVLVNNFIEPKNSTLDLVESLSEEFQEATARMQTGETVQNILFLINVILSDAVVVWRTHVLYERNWRITAFPVFALLTLVVVTNFVSTGLIAFKAWSMRKWIRQSLGYLPPKTRAQKIFSLIIESGLVYCIFWAIVVFLVNTSDRVLLTQSALDTQSNLGWNYTFHHFMAVRNQMIGIYPTAIIVLVAIGQSLDRTFEDMNLHGASSRSQNQPFHIGHPQLSQVSNISFAPHSSNSMDSALSSTCLEFNGTSPFEIMI</sequence>
<keyword evidence="1" id="KW-0812">Transmembrane</keyword>